<dbReference type="Pfam" id="PF25805">
    <property type="entry name" value="IQUB"/>
    <property type="match status" value="1"/>
</dbReference>
<dbReference type="GO" id="GO:0060271">
    <property type="term" value="P:cilium assembly"/>
    <property type="evidence" value="ECO:0007669"/>
    <property type="project" value="TreeGrafter"/>
</dbReference>
<feature type="compositionally biased region" description="Acidic residues" evidence="1">
    <location>
        <begin position="59"/>
        <end position="76"/>
    </location>
</feature>
<dbReference type="GO" id="GO:0031514">
    <property type="term" value="C:motile cilium"/>
    <property type="evidence" value="ECO:0007669"/>
    <property type="project" value="TreeGrafter"/>
</dbReference>
<dbReference type="PANTHER" id="PTHR21074">
    <property type="entry name" value="IQ AND UBIQUITIN-LIKE DOMAIN-CONTAINING PROTEIN"/>
    <property type="match status" value="1"/>
</dbReference>
<feature type="compositionally biased region" description="Basic and acidic residues" evidence="1">
    <location>
        <begin position="115"/>
        <end position="127"/>
    </location>
</feature>
<dbReference type="AlphaFoldDB" id="A0A0K8SL03"/>
<dbReference type="InterPro" id="IPR057887">
    <property type="entry name" value="IQUB_helical"/>
</dbReference>
<evidence type="ECO:0000313" key="3">
    <source>
        <dbReference type="EMBL" id="JAG53804.1"/>
    </source>
</evidence>
<feature type="domain" description="IQ motif and ubiquitin-like" evidence="2">
    <location>
        <begin position="466"/>
        <end position="595"/>
    </location>
</feature>
<reference evidence="3" key="1">
    <citation type="submission" date="2014-09" db="EMBL/GenBank/DDBJ databases">
        <authorList>
            <person name="Magalhaes I.L.F."/>
            <person name="Oliveira U."/>
            <person name="Santos F.R."/>
            <person name="Vidigal T.H.D.A."/>
            <person name="Brescovit A.D."/>
            <person name="Santos A.J."/>
        </authorList>
    </citation>
    <scope>NUCLEOTIDE SEQUENCE</scope>
</reference>
<dbReference type="PANTHER" id="PTHR21074:SF0">
    <property type="entry name" value="IQ AND UBIQUITIN-LIKE DOMAIN-CONTAINING PROTEIN"/>
    <property type="match status" value="1"/>
</dbReference>
<proteinExistence type="predicted"/>
<feature type="region of interest" description="Disordered" evidence="1">
    <location>
        <begin position="1"/>
        <end position="20"/>
    </location>
</feature>
<protein>
    <recommendedName>
        <fullName evidence="2">IQ motif and ubiquitin-like domain-containing protein</fullName>
    </recommendedName>
</protein>
<accession>A0A0K8SL03</accession>
<evidence type="ECO:0000256" key="1">
    <source>
        <dbReference type="SAM" id="MobiDB-lite"/>
    </source>
</evidence>
<dbReference type="GO" id="GO:0001669">
    <property type="term" value="C:acrosomal vesicle"/>
    <property type="evidence" value="ECO:0007669"/>
    <property type="project" value="TreeGrafter"/>
</dbReference>
<name>A0A0K8SL03_LYGHE</name>
<feature type="region of interest" description="Disordered" evidence="1">
    <location>
        <begin position="59"/>
        <end position="138"/>
    </location>
</feature>
<feature type="compositionally biased region" description="Polar residues" evidence="1">
    <location>
        <begin position="79"/>
        <end position="114"/>
    </location>
</feature>
<sequence length="814" mass="93200">MEVQTETAGVSVQDGQQSGRKDWYVSSFLEQINRRSPGVVINPGREGVTVVRCPGVLGEELEGIDEEDEFGEEEGVEPGTSTMDSLADSENPQSSTSKASARGDTSASLPTVKSSRTDKAIRFKGSEEPQADDITLESGSEGNATLIIDGDVEERIHLNPGLSLARAKVYLSAKRGVDPENIKLTRVDKTIEETDTLGRGDIRVDFGADVAASERLTCGTRNRSTPKFKVVDVKFQREDGSWVTSKVALINCGARKRYLGGYRNKKTGEVYYHVWSQTNPKVNPAKMTTREVQTNLPTENTGINTVRSRLTQTGTPGIWMSNYTDRILKPRPYTSYDEAKKTMCPEKAAEIIQNAWRHYSRKKAFLCSVKEIHNLWKLRSRFEYVTKLEFQSQHIRLMITEGYPTNRNDFSNLFGVVNQWAVEEGMRLLAMKTTVNRKAALMKVLSDEVKMLFSIETLKIRSKMENLQKQDVMFLEGTARSRACEYPKGNVTLIDDLNIQKARMFKEMFASYKRTDATAMERLDMLNCFRAILNENFEPETEILELVELLGREADLIIMGIADEHLVYLRKRFETLFTSLMRDPSINPQAKYFRKSIVPKKKYGLYKCTSCQKIVEPYKMLLSVKIRKFALCRSCAQIRQNSVASMNYAPYQRILEHLRASELKKNFRSPIAFLLQPFGTYFIVQIIWQGRCIRTESDYLPGLRLTRWLPDEEWSMWNTILLTEHEAAIHERITDPLQFYDESFVIKVRVRNLLGRLHFDVLHGIDLRHINEMRVPAGILPEDHRLYVNKTHQDYIPKLKNPEFFTSANQKLAS</sequence>
<dbReference type="GO" id="GO:0030317">
    <property type="term" value="P:flagellated sperm motility"/>
    <property type="evidence" value="ECO:0007669"/>
    <property type="project" value="TreeGrafter"/>
</dbReference>
<evidence type="ECO:0000259" key="2">
    <source>
        <dbReference type="Pfam" id="PF25805"/>
    </source>
</evidence>
<dbReference type="InterPro" id="IPR037695">
    <property type="entry name" value="IQUB"/>
</dbReference>
<organism evidence="3">
    <name type="scientific">Lygus hesperus</name>
    <name type="common">Western plant bug</name>
    <dbReference type="NCBI Taxonomy" id="30085"/>
    <lineage>
        <taxon>Eukaryota</taxon>
        <taxon>Metazoa</taxon>
        <taxon>Ecdysozoa</taxon>
        <taxon>Arthropoda</taxon>
        <taxon>Hexapoda</taxon>
        <taxon>Insecta</taxon>
        <taxon>Pterygota</taxon>
        <taxon>Neoptera</taxon>
        <taxon>Paraneoptera</taxon>
        <taxon>Hemiptera</taxon>
        <taxon>Heteroptera</taxon>
        <taxon>Panheteroptera</taxon>
        <taxon>Cimicomorpha</taxon>
        <taxon>Miridae</taxon>
        <taxon>Mirini</taxon>
        <taxon>Lygus</taxon>
    </lineage>
</organism>
<feature type="compositionally biased region" description="Polar residues" evidence="1">
    <location>
        <begin position="1"/>
        <end position="18"/>
    </location>
</feature>
<dbReference type="EMBL" id="GBRD01012020">
    <property type="protein sequence ID" value="JAG53804.1"/>
    <property type="molecule type" value="Transcribed_RNA"/>
</dbReference>